<dbReference type="InterPro" id="IPR051918">
    <property type="entry name" value="STPP_CPPED1"/>
</dbReference>
<gene>
    <name evidence="2" type="ORF">SAMN04488557_1389</name>
</gene>
<protein>
    <submittedName>
        <fullName evidence="2">3',5'-cyclic AMP phosphodiesterase CpdA</fullName>
    </submittedName>
</protein>
<organism evidence="2 3">
    <name type="scientific">Hyphomicrobium facile</name>
    <dbReference type="NCBI Taxonomy" id="51670"/>
    <lineage>
        <taxon>Bacteria</taxon>
        <taxon>Pseudomonadati</taxon>
        <taxon>Pseudomonadota</taxon>
        <taxon>Alphaproteobacteria</taxon>
        <taxon>Hyphomicrobiales</taxon>
        <taxon>Hyphomicrobiaceae</taxon>
        <taxon>Hyphomicrobium</taxon>
    </lineage>
</organism>
<dbReference type="Proteomes" id="UP000199423">
    <property type="component" value="Unassembled WGS sequence"/>
</dbReference>
<dbReference type="Gene3D" id="3.60.21.10">
    <property type="match status" value="1"/>
</dbReference>
<dbReference type="InterPro" id="IPR029052">
    <property type="entry name" value="Metallo-depent_PP-like"/>
</dbReference>
<name>A0A1I7N5T8_9HYPH</name>
<dbReference type="EMBL" id="FPCH01000001">
    <property type="protein sequence ID" value="SFV30018.1"/>
    <property type="molecule type" value="Genomic_DNA"/>
</dbReference>
<evidence type="ECO:0000259" key="1">
    <source>
        <dbReference type="Pfam" id="PF00149"/>
    </source>
</evidence>
<dbReference type="AlphaFoldDB" id="A0A1I7N5T8"/>
<dbReference type="SUPFAM" id="SSF56300">
    <property type="entry name" value="Metallo-dependent phosphatases"/>
    <property type="match status" value="1"/>
</dbReference>
<keyword evidence="3" id="KW-1185">Reference proteome</keyword>
<dbReference type="STRING" id="51670.SAMN04488557_1389"/>
<dbReference type="InterPro" id="IPR004843">
    <property type="entry name" value="Calcineurin-like_PHP"/>
</dbReference>
<dbReference type="PANTHER" id="PTHR43143">
    <property type="entry name" value="METALLOPHOSPHOESTERASE, CALCINEURIN SUPERFAMILY"/>
    <property type="match status" value="1"/>
</dbReference>
<sequence length="314" mass="33664">MSDSKNDEGVNRRHALECMVWAGTGVLWTVAGGVPTSLSLLDAAEAAEAAKSGFTFLQISDSHVGFDKPANPHALDTLKEAVGRVNALPVKPTFMLHTGDITHSAKPSEFDLANQVIGGTGVDVHYVPGEHDITDEATEKAYLERYGKGTKGGGWYSFDDNGVHFVGLNNVTNLKSFGLGYLGKEQLEWLEDDLRPLKSSTPIVIFAHIPLWSVYPNWGWGTDDAAIALGYLKRFGSVTVLNGHIHQLMQKVEGNITFHTARSTAFPQPAPGTAPSPGPMVVPAEKLRSVLGTTSVAFKRTESPLAITDTSLAG</sequence>
<accession>A0A1I7N5T8</accession>
<dbReference type="GO" id="GO:0016787">
    <property type="term" value="F:hydrolase activity"/>
    <property type="evidence" value="ECO:0007669"/>
    <property type="project" value="InterPro"/>
</dbReference>
<reference evidence="3" key="1">
    <citation type="submission" date="2016-10" db="EMBL/GenBank/DDBJ databases">
        <authorList>
            <person name="Varghese N."/>
            <person name="Submissions S."/>
        </authorList>
    </citation>
    <scope>NUCLEOTIDE SEQUENCE [LARGE SCALE GENOMIC DNA]</scope>
    <source>
        <strain evidence="3">DSM 1565</strain>
    </source>
</reference>
<evidence type="ECO:0000313" key="2">
    <source>
        <dbReference type="EMBL" id="SFV30018.1"/>
    </source>
</evidence>
<dbReference type="Pfam" id="PF00149">
    <property type="entry name" value="Metallophos"/>
    <property type="match status" value="1"/>
</dbReference>
<dbReference type="PANTHER" id="PTHR43143:SF6">
    <property type="entry name" value="BLL3016 PROTEIN"/>
    <property type="match status" value="1"/>
</dbReference>
<dbReference type="OrthoDB" id="9780884at2"/>
<proteinExistence type="predicted"/>
<dbReference type="RefSeq" id="WP_092865904.1">
    <property type="nucleotide sequence ID" value="NZ_FPCH01000001.1"/>
</dbReference>
<feature type="domain" description="Calcineurin-like phosphoesterase" evidence="1">
    <location>
        <begin position="55"/>
        <end position="247"/>
    </location>
</feature>
<evidence type="ECO:0000313" key="3">
    <source>
        <dbReference type="Proteomes" id="UP000199423"/>
    </source>
</evidence>